<accession>Q1Q0L0</accession>
<keyword evidence="5" id="KW-1185">Reference proteome</keyword>
<evidence type="ECO:0000313" key="3">
    <source>
        <dbReference type="EMBL" id="QII12117.1"/>
    </source>
</evidence>
<reference evidence="4" key="3">
    <citation type="submission" date="2017-10" db="EMBL/GenBank/DDBJ databases">
        <authorList>
            <person name="Banno H."/>
            <person name="Chua N.-H."/>
        </authorList>
    </citation>
    <scope>NUCLEOTIDE SEQUENCE [LARGE SCALE GENOMIC DNA]</scope>
    <source>
        <strain evidence="4">Kuenenia_mbr1_ru-nijmegen</strain>
    </source>
</reference>
<dbReference type="OrthoDB" id="277852at2"/>
<reference evidence="2" key="2">
    <citation type="submission" date="2006-01" db="EMBL/GenBank/DDBJ databases">
        <authorList>
            <person name="Genoscope"/>
        </authorList>
    </citation>
    <scope>NUCLEOTIDE SEQUENCE</scope>
</reference>
<evidence type="ECO:0000313" key="4">
    <source>
        <dbReference type="EMBL" id="SOH06106.1"/>
    </source>
</evidence>
<proteinExistence type="predicted"/>
<dbReference type="KEGG" id="kst:KSMBR1_3633"/>
<dbReference type="EMBL" id="LT934425">
    <property type="protein sequence ID" value="SOH06106.1"/>
    <property type="molecule type" value="Genomic_DNA"/>
</dbReference>
<reference evidence="3 6" key="5">
    <citation type="submission" date="2020-02" db="EMBL/GenBank/DDBJ databases">
        <title>Newly sequenced genome of strain CSTR1 showed variability in Candidatus Kuenenia stuttgartiensis genomes.</title>
        <authorList>
            <person name="Ding C."/>
            <person name="Adrian L."/>
        </authorList>
    </citation>
    <scope>NUCLEOTIDE SEQUENCE [LARGE SCALE GENOMIC DNA]</scope>
    <source>
        <strain evidence="3 6">CSTR1</strain>
    </source>
</reference>
<dbReference type="AlphaFoldDB" id="Q1Q0L0"/>
<dbReference type="Proteomes" id="UP000221734">
    <property type="component" value="Chromosome Kuenenia_stuttgartiensis_MBR1"/>
</dbReference>
<reference evidence="2" key="1">
    <citation type="journal article" date="2006" name="Nature">
        <title>Deciphering the evolution and metabolism of an anammox bacterium from a community genome.</title>
        <authorList>
            <person name="Strous M."/>
            <person name="Pelletier E."/>
            <person name="Mangenot S."/>
            <person name="Rattei T."/>
            <person name="Lehner A."/>
            <person name="Taylor M.W."/>
            <person name="Horn M."/>
            <person name="Daims H."/>
            <person name="Bartol-Mavel D."/>
            <person name="Wincker P."/>
            <person name="Barbe V."/>
            <person name="Fonknechten N."/>
            <person name="Vallenet D."/>
            <person name="Segurens B."/>
            <person name="Schenowitz-Truong C."/>
            <person name="Medigue C."/>
            <person name="Collingro A."/>
            <person name="Snel B."/>
            <person name="Dutilh B.E."/>
            <person name="OpDenCamp H.J.M."/>
            <person name="vanDerDrift C."/>
            <person name="Cirpus I."/>
            <person name="vanDePas-Schoonen K.T."/>
            <person name="Harhangi H.R."/>
            <person name="vanNiftrik L."/>
            <person name="Schmid M."/>
            <person name="Keltjens J."/>
            <person name="vanDeVossenberg J."/>
            <person name="Kartal B."/>
            <person name="Meier H."/>
            <person name="Frishman D."/>
            <person name="Huynen M.A."/>
            <person name="Mewes H."/>
            <person name="Weissenbach J."/>
            <person name="Jetten M.S.M."/>
            <person name="Wagner M."/>
            <person name="LePaslier D."/>
        </authorList>
    </citation>
    <scope>NUCLEOTIDE SEQUENCE</scope>
</reference>
<feature type="signal peptide" evidence="1">
    <location>
        <begin position="1"/>
        <end position="19"/>
    </location>
</feature>
<reference evidence="5" key="4">
    <citation type="submission" date="2017-10" db="EMBL/GenBank/DDBJ databases">
        <authorList>
            <person name="Frank J."/>
        </authorList>
    </citation>
    <scope>NUCLEOTIDE SEQUENCE [LARGE SCALE GENOMIC DNA]</scope>
</reference>
<organism evidence="2">
    <name type="scientific">Kuenenia stuttgartiensis</name>
    <dbReference type="NCBI Taxonomy" id="174633"/>
    <lineage>
        <taxon>Bacteria</taxon>
        <taxon>Pseudomonadati</taxon>
        <taxon>Planctomycetota</taxon>
        <taxon>Candidatus Brocadiia</taxon>
        <taxon>Candidatus Brocadiales</taxon>
        <taxon>Candidatus Brocadiaceae</taxon>
        <taxon>Candidatus Kuenenia</taxon>
    </lineage>
</organism>
<evidence type="ECO:0000313" key="5">
    <source>
        <dbReference type="Proteomes" id="UP000221734"/>
    </source>
</evidence>
<feature type="chain" id="PRO_5015097144" evidence="1">
    <location>
        <begin position="20"/>
        <end position="121"/>
    </location>
</feature>
<gene>
    <name evidence="3" type="ORF">KsCSTR_27380</name>
    <name evidence="4" type="ORF">KSMBR1_3633</name>
    <name evidence="2" type="ORF">kuste2785</name>
</gene>
<sequence>MNCKIILFLFLLFTMPVIANGQFIDVGSQQIRLKAGLPSVFTISNVRQISGSEGEAVLSVTITLKNGRVESVGKDGAYWIITVRNSSKSASTYVIKDSQFKIVGEESKKVIINSIHWKDGN</sequence>
<dbReference type="Proteomes" id="UP000501926">
    <property type="component" value="Chromosome"/>
</dbReference>
<evidence type="ECO:0000256" key="1">
    <source>
        <dbReference type="SAM" id="SignalP"/>
    </source>
</evidence>
<dbReference type="RefSeq" id="WP_099326609.1">
    <property type="nucleotide sequence ID" value="NZ_CP049055.1"/>
</dbReference>
<keyword evidence="1" id="KW-0732">Signal</keyword>
<name>Q1Q0L0_KUEST</name>
<dbReference type="EMBL" id="CP049055">
    <property type="protein sequence ID" value="QII12117.1"/>
    <property type="molecule type" value="Genomic_DNA"/>
</dbReference>
<evidence type="ECO:0000313" key="6">
    <source>
        <dbReference type="Proteomes" id="UP000501926"/>
    </source>
</evidence>
<dbReference type="EMBL" id="CT573071">
    <property type="protein sequence ID" value="CAJ73536.1"/>
    <property type="molecule type" value="Genomic_DNA"/>
</dbReference>
<evidence type="ECO:0000313" key="2">
    <source>
        <dbReference type="EMBL" id="CAJ73536.1"/>
    </source>
</evidence>
<protein>
    <submittedName>
        <fullName evidence="3">Exported protein</fullName>
    </submittedName>
</protein>